<dbReference type="KEGG" id="pphe:PP2015_3714"/>
<evidence type="ECO:0000256" key="7">
    <source>
        <dbReference type="SAM" id="Phobius"/>
    </source>
</evidence>
<name>A0A0S2K6Y5_9GAMM</name>
<evidence type="ECO:0000256" key="4">
    <source>
        <dbReference type="ARBA" id="ARBA00022989"/>
    </source>
</evidence>
<dbReference type="STRING" id="161398.PP2015_3714"/>
<feature type="transmembrane region" description="Helical" evidence="7">
    <location>
        <begin position="671"/>
        <end position="695"/>
    </location>
</feature>
<dbReference type="GO" id="GO:0005886">
    <property type="term" value="C:plasma membrane"/>
    <property type="evidence" value="ECO:0007669"/>
    <property type="project" value="UniProtKB-SubCell"/>
</dbReference>
<gene>
    <name evidence="10" type="ORF">PP2015_3714</name>
</gene>
<feature type="domain" description="MacB-like periplasmic core" evidence="9">
    <location>
        <begin position="26"/>
        <end position="239"/>
    </location>
</feature>
<evidence type="ECO:0000259" key="9">
    <source>
        <dbReference type="Pfam" id="PF12704"/>
    </source>
</evidence>
<dbReference type="PANTHER" id="PTHR30572">
    <property type="entry name" value="MEMBRANE COMPONENT OF TRANSPORTER-RELATED"/>
    <property type="match status" value="1"/>
</dbReference>
<organism evidence="10 11">
    <name type="scientific">Pseudoalteromonas phenolica</name>
    <dbReference type="NCBI Taxonomy" id="161398"/>
    <lineage>
        <taxon>Bacteria</taxon>
        <taxon>Pseudomonadati</taxon>
        <taxon>Pseudomonadota</taxon>
        <taxon>Gammaproteobacteria</taxon>
        <taxon>Alteromonadales</taxon>
        <taxon>Pseudoalteromonadaceae</taxon>
        <taxon>Pseudoalteromonas</taxon>
    </lineage>
</organism>
<evidence type="ECO:0000313" key="10">
    <source>
        <dbReference type="EMBL" id="ALO44186.1"/>
    </source>
</evidence>
<keyword evidence="3 7" id="KW-0812">Transmembrane</keyword>
<evidence type="ECO:0000256" key="5">
    <source>
        <dbReference type="ARBA" id="ARBA00023136"/>
    </source>
</evidence>
<evidence type="ECO:0000259" key="8">
    <source>
        <dbReference type="Pfam" id="PF02687"/>
    </source>
</evidence>
<feature type="transmembrane region" description="Helical" evidence="7">
    <location>
        <begin position="280"/>
        <end position="304"/>
    </location>
</feature>
<dbReference type="Proteomes" id="UP000061457">
    <property type="component" value="Chromosome II"/>
</dbReference>
<feature type="domain" description="ABC3 transporter permease C-terminal" evidence="8">
    <location>
        <begin position="288"/>
        <end position="397"/>
    </location>
</feature>
<dbReference type="PANTHER" id="PTHR30572:SF4">
    <property type="entry name" value="ABC TRANSPORTER PERMEASE YTRF"/>
    <property type="match status" value="1"/>
</dbReference>
<keyword evidence="5 7" id="KW-0472">Membrane</keyword>
<keyword evidence="4 7" id="KW-1133">Transmembrane helix</keyword>
<dbReference type="InterPro" id="IPR025857">
    <property type="entry name" value="MacB_PCD"/>
</dbReference>
<feature type="domain" description="ABC3 transporter permease C-terminal" evidence="8">
    <location>
        <begin position="678"/>
        <end position="790"/>
    </location>
</feature>
<keyword evidence="11" id="KW-1185">Reference proteome</keyword>
<sequence>MSIIKEEFKLAVSSLLRLPGFSLTVITTLAVTLAALAVVLNINYLVLTKPLPYPNADKIVVTDQSETINGETQYGFQILSAQYHIYQDEQYIEQMALMSLYSAKLRDLPDTPYLDGVRVTPEYFSMLDVPMHLGRAFNQQETINDKQRVLVLSFEAWQTHFGADPKVIGTYTTIANDKYQIIGVTASHFNAPEVFGNFSMNAWFSFDQEISRTSSWGSITGGVNGIAILKNDVSLKQANIALGDQINQLYQSRDDVAANTAIGARFIPIKQKIVADSGEMALLLLAGVITLLFIAVTNICNLFLARAVQKKRVMAIQAALGAKTHHIFLGMFSEAMLLSILACIFGLLIAGWSMVWLASDLQYMFPRMQHLTLDPVTISASVIVSIFISIVMAKLASQQVPYKQLNQTLQSSGKGTGAQISSLTRNVLVALQVGLATALLLGATTVLSPAINKLVKDAGFNTNSVNYLRVDTGNLSDDFHNVAQQIKSQLKSLPQVEDVALTRASPLQMGWENYLYDENNEMLGIVSVSFFDENCFALLGMPMLEGRSFSSLQGSENRPQEIIISKALAERLFKSESAIGKTLQAAPNEPLTVVGVVNNIYVPDNRDSYAEERYYLPFEAGPRFALTFKSNEIVDKTQLLEALKEVNPQLSIAYFETLENMLTTRLRASKLIAILTMSLIVLALSLAAAGIYGVLSYSVQMRRYELGIHLSLGAHTGQVIKMVLKQSMQPVVFGVLLGGVLAGIGYLIGTRLLAIQITGEISVLLLAIPIMVVISVLACYLPVRSVVSSDPLKALRNE</sequence>
<evidence type="ECO:0000256" key="3">
    <source>
        <dbReference type="ARBA" id="ARBA00022692"/>
    </source>
</evidence>
<feature type="transmembrane region" description="Helical" evidence="7">
    <location>
        <begin position="378"/>
        <end position="396"/>
    </location>
</feature>
<dbReference type="EMBL" id="CP013188">
    <property type="protein sequence ID" value="ALO44186.1"/>
    <property type="molecule type" value="Genomic_DNA"/>
</dbReference>
<reference evidence="10 11" key="1">
    <citation type="submission" date="2015-11" db="EMBL/GenBank/DDBJ databases">
        <authorList>
            <person name="Zhang Y."/>
            <person name="Guo Z."/>
        </authorList>
    </citation>
    <scope>NUCLEOTIDE SEQUENCE [LARGE SCALE GENOMIC DNA]</scope>
    <source>
        <strain evidence="10 11">KCTC 12086</strain>
    </source>
</reference>
<proteinExistence type="inferred from homology"/>
<protein>
    <recommendedName>
        <fullName evidence="12">ABC transporter permease</fullName>
    </recommendedName>
</protein>
<dbReference type="InterPro" id="IPR050250">
    <property type="entry name" value="Macrolide_Exporter_MacB"/>
</dbReference>
<dbReference type="InterPro" id="IPR003838">
    <property type="entry name" value="ABC3_permease_C"/>
</dbReference>
<feature type="transmembrane region" description="Helical" evidence="7">
    <location>
        <begin position="335"/>
        <end position="358"/>
    </location>
</feature>
<comment type="subcellular location">
    <subcellularLocation>
        <location evidence="1">Cell membrane</location>
        <topology evidence="1">Multi-pass membrane protein</topology>
    </subcellularLocation>
</comment>
<dbReference type="PATRIC" id="fig|161398.10.peg.3797"/>
<dbReference type="Pfam" id="PF12704">
    <property type="entry name" value="MacB_PCD"/>
    <property type="match status" value="2"/>
</dbReference>
<dbReference type="GO" id="GO:0022857">
    <property type="term" value="F:transmembrane transporter activity"/>
    <property type="evidence" value="ECO:0007669"/>
    <property type="project" value="TreeGrafter"/>
</dbReference>
<feature type="transmembrane region" description="Helical" evidence="7">
    <location>
        <begin position="761"/>
        <end position="783"/>
    </location>
</feature>
<comment type="similarity">
    <text evidence="6">Belongs to the ABC-4 integral membrane protein family.</text>
</comment>
<evidence type="ECO:0000256" key="2">
    <source>
        <dbReference type="ARBA" id="ARBA00022475"/>
    </source>
</evidence>
<keyword evidence="2" id="KW-1003">Cell membrane</keyword>
<evidence type="ECO:0000256" key="1">
    <source>
        <dbReference type="ARBA" id="ARBA00004651"/>
    </source>
</evidence>
<dbReference type="Pfam" id="PF02687">
    <property type="entry name" value="FtsX"/>
    <property type="match status" value="2"/>
</dbReference>
<evidence type="ECO:0008006" key="12">
    <source>
        <dbReference type="Google" id="ProtNLM"/>
    </source>
</evidence>
<feature type="transmembrane region" description="Helical" evidence="7">
    <location>
        <begin position="21"/>
        <end position="46"/>
    </location>
</feature>
<feature type="domain" description="MacB-like periplasmic core" evidence="9">
    <location>
        <begin position="465"/>
        <end position="645"/>
    </location>
</feature>
<feature type="transmembrane region" description="Helical" evidence="7">
    <location>
        <begin position="731"/>
        <end position="749"/>
    </location>
</feature>
<dbReference type="AlphaFoldDB" id="A0A0S2K6Y5"/>
<evidence type="ECO:0000313" key="11">
    <source>
        <dbReference type="Proteomes" id="UP000061457"/>
    </source>
</evidence>
<dbReference type="RefSeq" id="WP_227009277.1">
    <property type="nucleotide sequence ID" value="NZ_CP013188.1"/>
</dbReference>
<evidence type="ECO:0000256" key="6">
    <source>
        <dbReference type="ARBA" id="ARBA00038076"/>
    </source>
</evidence>
<accession>A0A0S2K6Y5</accession>